<evidence type="ECO:0000313" key="1">
    <source>
        <dbReference type="EMBL" id="CCB86473.1"/>
    </source>
</evidence>
<name>F8KZW4_PARAV</name>
<dbReference type="HOGENOM" id="CLU_3409853_0_0_0"/>
<sequence>MKKHSLIFKKLDALLDAQNTTFDNISNRS</sequence>
<reference evidence="1 2" key="2">
    <citation type="journal article" date="2011" name="Mol. Biol. Evol.">
        <title>Unity in variety--the pan-genome of the Chlamydiae.</title>
        <authorList>
            <person name="Collingro A."/>
            <person name="Tischler P."/>
            <person name="Weinmaier T."/>
            <person name="Penz T."/>
            <person name="Heinz E."/>
            <person name="Brunham R.C."/>
            <person name="Read T.D."/>
            <person name="Bavoil P.M."/>
            <person name="Sachse K."/>
            <person name="Kahane S."/>
            <person name="Friedman M.G."/>
            <person name="Rattei T."/>
            <person name="Myers G.S."/>
            <person name="Horn M."/>
        </authorList>
    </citation>
    <scope>NUCLEOTIDE SEQUENCE [LARGE SCALE GENOMIC DNA]</scope>
    <source>
        <strain evidence="2">UV7</strain>
    </source>
</reference>
<keyword evidence="2" id="KW-1185">Reference proteome</keyword>
<proteinExistence type="predicted"/>
<dbReference type="KEGG" id="puv:PUV_15230"/>
<protein>
    <submittedName>
        <fullName evidence="1">Uncharacterized protein</fullName>
    </submittedName>
</protein>
<organism evidence="1 2">
    <name type="scientific">Parachlamydia acanthamoebae (strain UV7)</name>
    <dbReference type="NCBI Taxonomy" id="765952"/>
    <lineage>
        <taxon>Bacteria</taxon>
        <taxon>Pseudomonadati</taxon>
        <taxon>Chlamydiota</taxon>
        <taxon>Chlamydiia</taxon>
        <taxon>Parachlamydiales</taxon>
        <taxon>Parachlamydiaceae</taxon>
        <taxon>Parachlamydia</taxon>
    </lineage>
</organism>
<evidence type="ECO:0000313" key="2">
    <source>
        <dbReference type="Proteomes" id="UP000000495"/>
    </source>
</evidence>
<dbReference type="EMBL" id="FR872580">
    <property type="protein sequence ID" value="CCB86473.1"/>
    <property type="molecule type" value="Genomic_DNA"/>
</dbReference>
<reference key="1">
    <citation type="journal article" date="2011" name="Mol. Biol. Evol.">
        <title>Unity in variety -- the pan-genome of the Chlamydiae.</title>
        <authorList>
            <person name="Collingro A."/>
            <person name="Tischler P."/>
            <person name="Weinmaier T."/>
            <person name="Penz T."/>
            <person name="Heinz E."/>
            <person name="Brunham R.C."/>
            <person name="Read T.D."/>
            <person name="Bavoil P.M."/>
            <person name="Sachse K."/>
            <person name="Kahane S."/>
            <person name="Friedman M.G."/>
            <person name="Rattei T."/>
            <person name="Myers G.S.A."/>
            <person name="Horn M."/>
        </authorList>
    </citation>
    <scope>NUCLEOTIDE SEQUENCE</scope>
    <source>
        <strain>UV7</strain>
    </source>
</reference>
<dbReference type="AlphaFoldDB" id="F8KZW4"/>
<accession>F8KZW4</accession>
<gene>
    <name evidence="1" type="ordered locus">PUV_15230</name>
</gene>
<dbReference type="Proteomes" id="UP000000495">
    <property type="component" value="Chromosome"/>
</dbReference>